<organism evidence="7 8">
    <name type="scientific">Stappia taiwanensis</name>
    <dbReference type="NCBI Taxonomy" id="992267"/>
    <lineage>
        <taxon>Bacteria</taxon>
        <taxon>Pseudomonadati</taxon>
        <taxon>Pseudomonadota</taxon>
        <taxon>Alphaproteobacteria</taxon>
        <taxon>Hyphomicrobiales</taxon>
        <taxon>Stappiaceae</taxon>
        <taxon>Stappia</taxon>
    </lineage>
</organism>
<evidence type="ECO:0000256" key="4">
    <source>
        <dbReference type="ARBA" id="ARBA00023002"/>
    </source>
</evidence>
<evidence type="ECO:0000256" key="3">
    <source>
        <dbReference type="ARBA" id="ARBA00022827"/>
    </source>
</evidence>
<gene>
    <name evidence="7" type="ORF">H1W37_06915</name>
</gene>
<dbReference type="Gene3D" id="3.50.50.60">
    <property type="entry name" value="FAD/NAD(P)-binding domain"/>
    <property type="match status" value="2"/>
</dbReference>
<dbReference type="PANTHER" id="PTHR43557:SF2">
    <property type="entry name" value="RIESKE DOMAIN-CONTAINING PROTEIN-RELATED"/>
    <property type="match status" value="1"/>
</dbReference>
<dbReference type="PANTHER" id="PTHR43557">
    <property type="entry name" value="APOPTOSIS-INDUCING FACTOR 1"/>
    <property type="match status" value="1"/>
</dbReference>
<dbReference type="InterPro" id="IPR023753">
    <property type="entry name" value="FAD/NAD-binding_dom"/>
</dbReference>
<dbReference type="Proteomes" id="UP000559404">
    <property type="component" value="Unassembled WGS sequence"/>
</dbReference>
<protein>
    <submittedName>
        <fullName evidence="7">FAD-dependent oxidoreductase</fullName>
    </submittedName>
</protein>
<dbReference type="InterPro" id="IPR050446">
    <property type="entry name" value="FAD-oxidoreductase/Apoptosis"/>
</dbReference>
<keyword evidence="8" id="KW-1185">Reference proteome</keyword>
<name>A0A838XWF9_9HYPH</name>
<keyword evidence="4" id="KW-0560">Oxidoreductase</keyword>
<comment type="cofactor">
    <cofactor evidence="1">
        <name>FAD</name>
        <dbReference type="ChEBI" id="CHEBI:57692"/>
    </cofactor>
</comment>
<reference evidence="7 8" key="2">
    <citation type="submission" date="2020-08" db="EMBL/GenBank/DDBJ databases">
        <title>Stappia taiwanensis sp. nov., isolated from a coastal thermal spring.</title>
        <authorList>
            <person name="Kampfer P."/>
        </authorList>
    </citation>
    <scope>NUCLEOTIDE SEQUENCE [LARGE SCALE GENOMIC DNA]</scope>
    <source>
        <strain evidence="7 8">DSM 23284</strain>
    </source>
</reference>
<evidence type="ECO:0000256" key="1">
    <source>
        <dbReference type="ARBA" id="ARBA00001974"/>
    </source>
</evidence>
<evidence type="ECO:0000259" key="5">
    <source>
        <dbReference type="Pfam" id="PF07992"/>
    </source>
</evidence>
<dbReference type="GO" id="GO:0005737">
    <property type="term" value="C:cytoplasm"/>
    <property type="evidence" value="ECO:0007669"/>
    <property type="project" value="TreeGrafter"/>
</dbReference>
<evidence type="ECO:0000313" key="7">
    <source>
        <dbReference type="EMBL" id="MBA4611374.1"/>
    </source>
</evidence>
<dbReference type="PRINTS" id="PR00368">
    <property type="entry name" value="FADPNR"/>
</dbReference>
<dbReference type="InterPro" id="IPR036188">
    <property type="entry name" value="FAD/NAD-bd_sf"/>
</dbReference>
<dbReference type="GO" id="GO:0016651">
    <property type="term" value="F:oxidoreductase activity, acting on NAD(P)H"/>
    <property type="evidence" value="ECO:0007669"/>
    <property type="project" value="TreeGrafter"/>
</dbReference>
<evidence type="ECO:0000256" key="2">
    <source>
        <dbReference type="ARBA" id="ARBA00022630"/>
    </source>
</evidence>
<feature type="domain" description="Reductase C-terminal" evidence="6">
    <location>
        <begin position="322"/>
        <end position="387"/>
    </location>
</feature>
<sequence>MQDRIVIVGAGQAGAQVAQSLRMGGFEGEVVLIGDEPHPPYQRPPLSKKHLAGAIEDEALHLRPAAFYEQNRIECRFDVKVTGIDRAARELALSDGETVSYDRLVLATGTRPRTLSLPGAELAGVVSLRTIADVEAMRPVLLRPGRIAIVGAGYIGLEVAAVARSLGHEVVVVEAQDRVMKRVVSPALSAFFEDLHRKNGVELMLGTGISGFAGDETGQVRGVLLADGQEIACDLALVAVGAAPNDELAAAAGLDVDDGILVDGAGQTSDPAIYAAGDCTRFFSGRYGRSIRLESVQNAIDQAKAVAAALTGAEEDYDPVPWFWSDQYAIKLQIAGLSDGYDETRVVGDPAEGGGFYVAYLADGRLIAADSVNHPRSHMMARRAIGKPFTDDLLPAA</sequence>
<accession>A0A838XWF9</accession>
<keyword evidence="2" id="KW-0285">Flavoprotein</keyword>
<dbReference type="Pfam" id="PF14759">
    <property type="entry name" value="Reductase_C"/>
    <property type="match status" value="1"/>
</dbReference>
<dbReference type="SUPFAM" id="SSF55424">
    <property type="entry name" value="FAD/NAD-linked reductases, dimerisation (C-terminal) domain"/>
    <property type="match status" value="1"/>
</dbReference>
<comment type="caution">
    <text evidence="7">The sequence shown here is derived from an EMBL/GenBank/DDBJ whole genome shotgun (WGS) entry which is preliminary data.</text>
</comment>
<dbReference type="InterPro" id="IPR016156">
    <property type="entry name" value="FAD/NAD-linked_Rdtase_dimer_sf"/>
</dbReference>
<evidence type="ECO:0000259" key="6">
    <source>
        <dbReference type="Pfam" id="PF14759"/>
    </source>
</evidence>
<keyword evidence="3" id="KW-0274">FAD</keyword>
<dbReference type="Pfam" id="PF07992">
    <property type="entry name" value="Pyr_redox_2"/>
    <property type="match status" value="1"/>
</dbReference>
<dbReference type="PRINTS" id="PR00411">
    <property type="entry name" value="PNDRDTASEI"/>
</dbReference>
<dbReference type="InterPro" id="IPR028202">
    <property type="entry name" value="Reductase_C"/>
</dbReference>
<feature type="domain" description="FAD/NAD(P)-binding" evidence="5">
    <location>
        <begin position="4"/>
        <end position="303"/>
    </location>
</feature>
<evidence type="ECO:0000313" key="8">
    <source>
        <dbReference type="Proteomes" id="UP000559404"/>
    </source>
</evidence>
<dbReference type="RefSeq" id="WP_181759578.1">
    <property type="nucleotide sequence ID" value="NZ_BMCR01000006.1"/>
</dbReference>
<proteinExistence type="predicted"/>
<dbReference type="SUPFAM" id="SSF51905">
    <property type="entry name" value="FAD/NAD(P)-binding domain"/>
    <property type="match status" value="2"/>
</dbReference>
<dbReference type="EMBL" id="JACEON010000005">
    <property type="protein sequence ID" value="MBA4611374.1"/>
    <property type="molecule type" value="Genomic_DNA"/>
</dbReference>
<dbReference type="Gene3D" id="3.30.390.30">
    <property type="match status" value="1"/>
</dbReference>
<dbReference type="AlphaFoldDB" id="A0A838XWF9"/>
<reference evidence="7 8" key="1">
    <citation type="submission" date="2020-07" db="EMBL/GenBank/DDBJ databases">
        <authorList>
            <person name="Li M."/>
        </authorList>
    </citation>
    <scope>NUCLEOTIDE SEQUENCE [LARGE SCALE GENOMIC DNA]</scope>
    <source>
        <strain evidence="7 8">DSM 23284</strain>
    </source>
</reference>